<organism evidence="1 2">
    <name type="scientific">Leucobacter viscericola</name>
    <dbReference type="NCBI Taxonomy" id="2714935"/>
    <lineage>
        <taxon>Bacteria</taxon>
        <taxon>Bacillati</taxon>
        <taxon>Actinomycetota</taxon>
        <taxon>Actinomycetes</taxon>
        <taxon>Micrococcales</taxon>
        <taxon>Microbacteriaceae</taxon>
        <taxon>Leucobacter</taxon>
    </lineage>
</organism>
<dbReference type="RefSeq" id="WP_166291361.1">
    <property type="nucleotide sequence ID" value="NZ_CP049863.1"/>
</dbReference>
<keyword evidence="2" id="KW-1185">Reference proteome</keyword>
<reference evidence="1 2" key="1">
    <citation type="submission" date="2020-03" db="EMBL/GenBank/DDBJ databases">
        <title>Leucobacter sp. nov., isolated from beetles.</title>
        <authorList>
            <person name="Hyun D.-W."/>
            <person name="Bae J.-W."/>
        </authorList>
    </citation>
    <scope>NUCLEOTIDE SEQUENCE [LARGE SCALE GENOMIC DNA]</scope>
    <source>
        <strain evidence="1 2">HDW9C</strain>
    </source>
</reference>
<name>A0A6G7XFG1_9MICO</name>
<accession>A0A6G7XFG1</accession>
<sequence>MTPVEDQFEIPEDCDELIPISVIQSFDPRLELHTHSEEAEAQFAVLLGPKTMAALTSGRESIYCGWGISHTDAFGYVGAAVISDSVKKDLLHSLRDSVYVEREATTNAEAIFVRSQSVEHQYMSEVDFDGNLLVASAYSISGDFAKAALESLRKN</sequence>
<proteinExistence type="predicted"/>
<dbReference type="Proteomes" id="UP000502677">
    <property type="component" value="Chromosome"/>
</dbReference>
<evidence type="ECO:0000313" key="2">
    <source>
        <dbReference type="Proteomes" id="UP000502677"/>
    </source>
</evidence>
<evidence type="ECO:0000313" key="1">
    <source>
        <dbReference type="EMBL" id="QIK63350.1"/>
    </source>
</evidence>
<dbReference type="KEGG" id="lvi:G7068_09165"/>
<dbReference type="EMBL" id="CP049863">
    <property type="protein sequence ID" value="QIK63350.1"/>
    <property type="molecule type" value="Genomic_DNA"/>
</dbReference>
<gene>
    <name evidence="1" type="ORF">G7068_09165</name>
</gene>
<protein>
    <submittedName>
        <fullName evidence="1">Uncharacterized protein</fullName>
    </submittedName>
</protein>
<dbReference type="AlphaFoldDB" id="A0A6G7XFG1"/>